<dbReference type="InterPro" id="IPR000182">
    <property type="entry name" value="GNAT_dom"/>
</dbReference>
<dbReference type="PANTHER" id="PTHR43792">
    <property type="entry name" value="GNAT FAMILY, PUTATIVE (AFU_ORTHOLOGUE AFUA_3G00765)-RELATED-RELATED"/>
    <property type="match status" value="1"/>
</dbReference>
<dbReference type="PANTHER" id="PTHR43792:SF1">
    <property type="entry name" value="N-ACETYLTRANSFERASE DOMAIN-CONTAINING PROTEIN"/>
    <property type="match status" value="1"/>
</dbReference>
<proteinExistence type="predicted"/>
<feature type="domain" description="N-acetyltransferase" evidence="1">
    <location>
        <begin position="10"/>
        <end position="168"/>
    </location>
</feature>
<sequence length="168" mass="18770">MSHILETERLRLREFTLHDTAFVLELLNSPGWLQFIGDRNVKTKAQAKSYLKNGPLKSYCENGFGLWLVEKKDDSKAIGMCGILKRDTLKNPDIGFAFLPGFDGKGYAYESATATMAYANNKLKLPSIAAITIAENERSIRLLEKIGMACTGTVRLADDQDELLLYCN</sequence>
<dbReference type="Gene3D" id="3.40.630.30">
    <property type="match status" value="1"/>
</dbReference>
<organism evidence="2 3">
    <name type="scientific">Pontibacter aydingkolensis</name>
    <dbReference type="NCBI Taxonomy" id="1911536"/>
    <lineage>
        <taxon>Bacteria</taxon>
        <taxon>Pseudomonadati</taxon>
        <taxon>Bacteroidota</taxon>
        <taxon>Cytophagia</taxon>
        <taxon>Cytophagales</taxon>
        <taxon>Hymenobacteraceae</taxon>
        <taxon>Pontibacter</taxon>
    </lineage>
</organism>
<evidence type="ECO:0000313" key="3">
    <source>
        <dbReference type="Proteomes" id="UP000813018"/>
    </source>
</evidence>
<dbReference type="SUPFAM" id="SSF55729">
    <property type="entry name" value="Acyl-CoA N-acyltransferases (Nat)"/>
    <property type="match status" value="1"/>
</dbReference>
<dbReference type="RefSeq" id="WP_219875358.1">
    <property type="nucleotide sequence ID" value="NZ_JAHYXK010000001.1"/>
</dbReference>
<evidence type="ECO:0000259" key="1">
    <source>
        <dbReference type="PROSITE" id="PS51186"/>
    </source>
</evidence>
<dbReference type="PROSITE" id="PS51186">
    <property type="entry name" value="GNAT"/>
    <property type="match status" value="1"/>
</dbReference>
<dbReference type="EMBL" id="JAHYXK010000001">
    <property type="protein sequence ID" value="MBW7465491.1"/>
    <property type="molecule type" value="Genomic_DNA"/>
</dbReference>
<accession>A0ABS7CNS7</accession>
<name>A0ABS7CNS7_9BACT</name>
<dbReference type="InterPro" id="IPR051531">
    <property type="entry name" value="N-acetyltransferase"/>
</dbReference>
<protein>
    <submittedName>
        <fullName evidence="2">GNAT family N-acetyltransferase</fullName>
    </submittedName>
</protein>
<dbReference type="Proteomes" id="UP000813018">
    <property type="component" value="Unassembled WGS sequence"/>
</dbReference>
<comment type="caution">
    <text evidence="2">The sequence shown here is derived from an EMBL/GenBank/DDBJ whole genome shotgun (WGS) entry which is preliminary data.</text>
</comment>
<gene>
    <name evidence="2" type="ORF">K0O23_00285</name>
</gene>
<evidence type="ECO:0000313" key="2">
    <source>
        <dbReference type="EMBL" id="MBW7465491.1"/>
    </source>
</evidence>
<keyword evidence="3" id="KW-1185">Reference proteome</keyword>
<reference evidence="2 3" key="1">
    <citation type="journal article" date="2016" name="Int. J. Syst. Evol. Microbiol.">
        <title>Pontibacter aydingkolensis sp. nov., isolated from soil of a salt lake.</title>
        <authorList>
            <person name="Osman G."/>
            <person name="Zhang T."/>
            <person name="Lou K."/>
            <person name="Gao Y."/>
            <person name="Chang W."/>
            <person name="Lin Q."/>
            <person name="Yang H.M."/>
            <person name="Huo X.D."/>
            <person name="Wang N."/>
        </authorList>
    </citation>
    <scope>NUCLEOTIDE SEQUENCE [LARGE SCALE GENOMIC DNA]</scope>
    <source>
        <strain evidence="2 3">KACC 19255</strain>
    </source>
</reference>
<dbReference type="Pfam" id="PF13302">
    <property type="entry name" value="Acetyltransf_3"/>
    <property type="match status" value="1"/>
</dbReference>
<dbReference type="InterPro" id="IPR016181">
    <property type="entry name" value="Acyl_CoA_acyltransferase"/>
</dbReference>